<name>A0A2I8F2K8_9BURK</name>
<dbReference type="GO" id="GO:0051607">
    <property type="term" value="P:defense response to virus"/>
    <property type="evidence" value="ECO:0007669"/>
    <property type="project" value="UniProtKB-KW"/>
</dbReference>
<accession>A0A2I8F2K8</accession>
<organism evidence="2 3">
    <name type="scientific">Paraburkholderia terrae</name>
    <dbReference type="NCBI Taxonomy" id="311230"/>
    <lineage>
        <taxon>Bacteria</taxon>
        <taxon>Pseudomonadati</taxon>
        <taxon>Pseudomonadota</taxon>
        <taxon>Betaproteobacteria</taxon>
        <taxon>Burkholderiales</taxon>
        <taxon>Burkholderiaceae</taxon>
        <taxon>Paraburkholderia</taxon>
    </lineage>
</organism>
<keyword evidence="1" id="KW-0051">Antiviral defense</keyword>
<gene>
    <name evidence="2" type="ORF">C2L65_35205</name>
</gene>
<sequence length="411" mass="45561">MSTPRRRPASRTSSDDFFFLLEAIARQQTPTGTQLEQIESSYNSTAEFLAKRPEFAGLITQIHPHGSRQLGTMVRPWDDSRDGFDIDLIARLDSQALARYGDERGPTRLLNHFHVAFQDYANAHGLTLKKWDRCVTLCYSGGMCADIAPVIDDPLFAQAYGSTHGLIPDRAASRFESTNPRGYAKFFSETAAIAALMPAMESATFDSVRRSAEIVPLNDPDEVFEPLLCRIVQVLKLHRNVSFLAKNNAKDLVPSSIFITTLAAHAYAAKAPLIHMTPLDLLLDVVETMPTMFASTTLGRDEEWHLPNPAAPRSNLAEDMNEPSRQIAFRAWIELLVEDVEKILAAIDARQGIASVITQVRDVFGQRPAQAVEKALLERQKAELNLGRATFLTAAATPLTVPSRSHNFFGK</sequence>
<evidence type="ECO:0000256" key="1">
    <source>
        <dbReference type="ARBA" id="ARBA00023118"/>
    </source>
</evidence>
<dbReference type="KEGG" id="pter:C2L65_35205"/>
<dbReference type="Pfam" id="PF18144">
    <property type="entry name" value="SMODS"/>
    <property type="match status" value="1"/>
</dbReference>
<dbReference type="GO" id="GO:0016779">
    <property type="term" value="F:nucleotidyltransferase activity"/>
    <property type="evidence" value="ECO:0007669"/>
    <property type="project" value="InterPro"/>
</dbReference>
<evidence type="ECO:0000313" key="2">
    <source>
        <dbReference type="EMBL" id="AUT66116.1"/>
    </source>
</evidence>
<reference evidence="2 3" key="1">
    <citation type="submission" date="2018-01" db="EMBL/GenBank/DDBJ databases">
        <title>Species boundaries and ecological features among Paraburkholderia terrae DSMZ17804T, P. hospita DSMZ17164T and P. caribensis DSMZ13236T.</title>
        <authorList>
            <person name="Pratama A.A."/>
        </authorList>
    </citation>
    <scope>NUCLEOTIDE SEQUENCE [LARGE SCALE GENOMIC DNA]</scope>
    <source>
        <strain evidence="2 3">DSM 17804</strain>
    </source>
</reference>
<protein>
    <submittedName>
        <fullName evidence="2">Nucleotidyltransferase</fullName>
    </submittedName>
</protein>
<dbReference type="AlphaFoldDB" id="A0A2I8F2K8"/>
<dbReference type="InterPro" id="IPR006116">
    <property type="entry name" value="NT_2-5OAS_ClassI-CCAase"/>
</dbReference>
<dbReference type="Proteomes" id="UP000243502">
    <property type="component" value="Chromosome 3"/>
</dbReference>
<proteinExistence type="predicted"/>
<dbReference type="EMBL" id="CP026113">
    <property type="protein sequence ID" value="AUT66116.1"/>
    <property type="molecule type" value="Genomic_DNA"/>
</dbReference>
<dbReference type="OrthoDB" id="1118920at2"/>
<dbReference type="CDD" id="cd05400">
    <property type="entry name" value="NT_2-5OAS_ClassI-CCAase"/>
    <property type="match status" value="1"/>
</dbReference>
<evidence type="ECO:0000313" key="3">
    <source>
        <dbReference type="Proteomes" id="UP000243502"/>
    </source>
</evidence>
<keyword evidence="2" id="KW-0808">Transferase</keyword>